<reference evidence="2" key="1">
    <citation type="submission" date="2022-11" db="UniProtKB">
        <authorList>
            <consortium name="WormBaseParasite"/>
        </authorList>
    </citation>
    <scope>IDENTIFICATION</scope>
</reference>
<keyword evidence="1" id="KW-1185">Reference proteome</keyword>
<evidence type="ECO:0000313" key="2">
    <source>
        <dbReference type="WBParaSite" id="nRc.2.0.1.t00841-RA"/>
    </source>
</evidence>
<organism evidence="1 2">
    <name type="scientific">Romanomermis culicivorax</name>
    <name type="common">Nematode worm</name>
    <dbReference type="NCBI Taxonomy" id="13658"/>
    <lineage>
        <taxon>Eukaryota</taxon>
        <taxon>Metazoa</taxon>
        <taxon>Ecdysozoa</taxon>
        <taxon>Nematoda</taxon>
        <taxon>Enoplea</taxon>
        <taxon>Dorylaimia</taxon>
        <taxon>Mermithida</taxon>
        <taxon>Mermithoidea</taxon>
        <taxon>Mermithidae</taxon>
        <taxon>Romanomermis</taxon>
    </lineage>
</organism>
<dbReference type="WBParaSite" id="nRc.2.0.1.t00841-RA">
    <property type="protein sequence ID" value="nRc.2.0.1.t00841-RA"/>
    <property type="gene ID" value="nRc.2.0.1.g00841"/>
</dbReference>
<name>A0A915HHP6_ROMCU</name>
<dbReference type="AlphaFoldDB" id="A0A915HHP6"/>
<dbReference type="Proteomes" id="UP000887565">
    <property type="component" value="Unplaced"/>
</dbReference>
<protein>
    <submittedName>
        <fullName evidence="2">Uncharacterized protein</fullName>
    </submittedName>
</protein>
<proteinExistence type="predicted"/>
<sequence>MVLINFFSHLGVRVTMAINICATNASLALYQYFRSHFCTNYCEPHPPVSPDVAMLILGWVAGVWAEELIVVDAVQTAHFALLLDEARGLDNPSCLLQAYNNAVGLIDS</sequence>
<accession>A0A915HHP6</accession>
<evidence type="ECO:0000313" key="1">
    <source>
        <dbReference type="Proteomes" id="UP000887565"/>
    </source>
</evidence>